<dbReference type="InterPro" id="IPR011032">
    <property type="entry name" value="GroES-like_sf"/>
</dbReference>
<dbReference type="Pfam" id="PF00107">
    <property type="entry name" value="ADH_zinc_N"/>
    <property type="match status" value="1"/>
</dbReference>
<dbReference type="Proteomes" id="UP000785200">
    <property type="component" value="Unassembled WGS sequence"/>
</dbReference>
<dbReference type="CDD" id="cd08276">
    <property type="entry name" value="MDR7"/>
    <property type="match status" value="1"/>
</dbReference>
<proteinExistence type="predicted"/>
<dbReference type="SUPFAM" id="SSF50129">
    <property type="entry name" value="GroES-like"/>
    <property type="match status" value="1"/>
</dbReference>
<dbReference type="InterPro" id="IPR036291">
    <property type="entry name" value="NAD(P)-bd_dom_sf"/>
</dbReference>
<dbReference type="OrthoDB" id="3509362at2759"/>
<dbReference type="PANTHER" id="PTHR45033">
    <property type="match status" value="1"/>
</dbReference>
<accession>A0A9P6VQS6</accession>
<name>A0A9P6VQS6_9HELO</name>
<dbReference type="GO" id="GO:0016491">
    <property type="term" value="F:oxidoreductase activity"/>
    <property type="evidence" value="ECO:0007669"/>
    <property type="project" value="InterPro"/>
</dbReference>
<evidence type="ECO:0000259" key="1">
    <source>
        <dbReference type="SMART" id="SM00829"/>
    </source>
</evidence>
<dbReference type="Gene3D" id="3.90.180.10">
    <property type="entry name" value="Medium-chain alcohol dehydrogenases, catalytic domain"/>
    <property type="match status" value="1"/>
</dbReference>
<dbReference type="AlphaFoldDB" id="A0A9P6VQS6"/>
<protein>
    <submittedName>
        <fullName evidence="2">Zinc-type alcohol dehydrogenase</fullName>
    </submittedName>
</protein>
<dbReference type="SUPFAM" id="SSF51735">
    <property type="entry name" value="NAD(P)-binding Rossmann-fold domains"/>
    <property type="match status" value="1"/>
</dbReference>
<dbReference type="SMART" id="SM00829">
    <property type="entry name" value="PKS_ER"/>
    <property type="match status" value="1"/>
</dbReference>
<keyword evidence="3" id="KW-1185">Reference proteome</keyword>
<organism evidence="2 3">
    <name type="scientific">Hyphodiscus hymeniophilus</name>
    <dbReference type="NCBI Taxonomy" id="353542"/>
    <lineage>
        <taxon>Eukaryota</taxon>
        <taxon>Fungi</taxon>
        <taxon>Dikarya</taxon>
        <taxon>Ascomycota</taxon>
        <taxon>Pezizomycotina</taxon>
        <taxon>Leotiomycetes</taxon>
        <taxon>Helotiales</taxon>
        <taxon>Hyphodiscaceae</taxon>
        <taxon>Hyphodiscus</taxon>
    </lineage>
</organism>
<dbReference type="PANTHER" id="PTHR45033:SF2">
    <property type="entry name" value="ZINC-TYPE ALCOHOL DEHYDROGENASE-LIKE PROTEIN C1773.06C"/>
    <property type="match status" value="1"/>
</dbReference>
<sequence>MTPLTRTALRRSTGSLVRVVEPVPIIGTTDVLIRVKAVALNWKDAAILNSKFPWPNCLPTGIHGLGQQADGTLTDYVVIPVHTLVKVPSHLSWEEASTIGVAGLTAWNALNASKSGAGKTALLQGTGGVSLFALRLAQELGFRVIITSSSDEKLERAKRLGAALTINYQAIPKWEDEAMRMTGDVGVDLVVDQGGAATLLQSVSALKKGGRVSQVGLLTSESRGSFVPLIQMLIMKACCIQGIQVGTKSDLMTFCDFLEATKLNLTPIIDRVFDFDDTTKALQYLTSGNIFGKVVIRIP</sequence>
<evidence type="ECO:0000313" key="2">
    <source>
        <dbReference type="EMBL" id="KAG0652472.1"/>
    </source>
</evidence>
<reference evidence="2" key="1">
    <citation type="submission" date="2019-07" db="EMBL/GenBank/DDBJ databases">
        <title>Hyphodiscus hymeniophilus genome sequencing and assembly.</title>
        <authorList>
            <person name="Kramer G."/>
            <person name="Nodwell J."/>
        </authorList>
    </citation>
    <scope>NUCLEOTIDE SEQUENCE</scope>
    <source>
        <strain evidence="2">ATCC 34498</strain>
    </source>
</reference>
<comment type="caution">
    <text evidence="2">The sequence shown here is derived from an EMBL/GenBank/DDBJ whole genome shotgun (WGS) entry which is preliminary data.</text>
</comment>
<gene>
    <name evidence="2" type="ORF">D0Z07_0671</name>
</gene>
<feature type="domain" description="Enoyl reductase (ER)" evidence="1">
    <location>
        <begin position="11"/>
        <end position="296"/>
    </location>
</feature>
<dbReference type="Gene3D" id="3.40.50.720">
    <property type="entry name" value="NAD(P)-binding Rossmann-like Domain"/>
    <property type="match status" value="1"/>
</dbReference>
<evidence type="ECO:0000313" key="3">
    <source>
        <dbReference type="Proteomes" id="UP000785200"/>
    </source>
</evidence>
<dbReference type="InterPro" id="IPR020843">
    <property type="entry name" value="ER"/>
</dbReference>
<dbReference type="InterPro" id="IPR052711">
    <property type="entry name" value="Zinc_ADH-like"/>
</dbReference>
<dbReference type="EMBL" id="VNKQ01000002">
    <property type="protein sequence ID" value="KAG0652472.1"/>
    <property type="molecule type" value="Genomic_DNA"/>
</dbReference>
<dbReference type="InterPro" id="IPR013149">
    <property type="entry name" value="ADH-like_C"/>
</dbReference>